<evidence type="ECO:0000259" key="16">
    <source>
        <dbReference type="Pfam" id="PF07715"/>
    </source>
</evidence>
<evidence type="ECO:0000256" key="9">
    <source>
        <dbReference type="ARBA" id="ARBA00023170"/>
    </source>
</evidence>
<keyword evidence="8 11" id="KW-0472">Membrane</keyword>
<reference evidence="17 18" key="1">
    <citation type="submission" date="2023-06" db="EMBL/GenBank/DDBJ databases">
        <title>Pelomonas sp. PFR6 16S ribosomal RNA gene Genome sequencing and assembly.</title>
        <authorList>
            <person name="Woo H."/>
        </authorList>
    </citation>
    <scope>NUCLEOTIDE SEQUENCE [LARGE SCALE GENOMIC DNA]</scope>
    <source>
        <strain evidence="17 18">PFR6</strain>
    </source>
</reference>
<evidence type="ECO:0000256" key="6">
    <source>
        <dbReference type="ARBA" id="ARBA00022729"/>
    </source>
</evidence>
<feature type="chain" id="PRO_5047296031" evidence="14">
    <location>
        <begin position="22"/>
        <end position="736"/>
    </location>
</feature>
<dbReference type="PANTHER" id="PTHR30069:SF29">
    <property type="entry name" value="HEMOGLOBIN AND HEMOGLOBIN-HAPTOGLOBIN-BINDING PROTEIN 1-RELATED"/>
    <property type="match status" value="1"/>
</dbReference>
<keyword evidence="4 11" id="KW-1134">Transmembrane beta strand</keyword>
<evidence type="ECO:0000256" key="7">
    <source>
        <dbReference type="ARBA" id="ARBA00023077"/>
    </source>
</evidence>
<keyword evidence="18" id="KW-1185">Reference proteome</keyword>
<dbReference type="PROSITE" id="PS52016">
    <property type="entry name" value="TONB_DEPENDENT_REC_3"/>
    <property type="match status" value="1"/>
</dbReference>
<evidence type="ECO:0000256" key="3">
    <source>
        <dbReference type="ARBA" id="ARBA00022448"/>
    </source>
</evidence>
<organism evidence="17 18">
    <name type="scientific">Roseateles violae</name>
    <dbReference type="NCBI Taxonomy" id="3058042"/>
    <lineage>
        <taxon>Bacteria</taxon>
        <taxon>Pseudomonadati</taxon>
        <taxon>Pseudomonadota</taxon>
        <taxon>Betaproteobacteria</taxon>
        <taxon>Burkholderiales</taxon>
        <taxon>Sphaerotilaceae</taxon>
        <taxon>Roseateles</taxon>
    </lineage>
</organism>
<dbReference type="PANTHER" id="PTHR30069">
    <property type="entry name" value="TONB-DEPENDENT OUTER MEMBRANE RECEPTOR"/>
    <property type="match status" value="1"/>
</dbReference>
<evidence type="ECO:0000256" key="4">
    <source>
        <dbReference type="ARBA" id="ARBA00022452"/>
    </source>
</evidence>
<feature type="compositionally biased region" description="Basic and acidic residues" evidence="13">
    <location>
        <begin position="35"/>
        <end position="54"/>
    </location>
</feature>
<dbReference type="InterPro" id="IPR037066">
    <property type="entry name" value="Plug_dom_sf"/>
</dbReference>
<evidence type="ECO:0000256" key="5">
    <source>
        <dbReference type="ARBA" id="ARBA00022692"/>
    </source>
</evidence>
<keyword evidence="10 11" id="KW-0998">Cell outer membrane</keyword>
<evidence type="ECO:0000313" key="18">
    <source>
        <dbReference type="Proteomes" id="UP001228044"/>
    </source>
</evidence>
<keyword evidence="5 11" id="KW-0812">Transmembrane</keyword>
<dbReference type="InterPro" id="IPR000531">
    <property type="entry name" value="Beta-barrel_TonB"/>
</dbReference>
<dbReference type="CDD" id="cd01347">
    <property type="entry name" value="ligand_gated_channel"/>
    <property type="match status" value="1"/>
</dbReference>
<evidence type="ECO:0000256" key="12">
    <source>
        <dbReference type="RuleBase" id="RU003357"/>
    </source>
</evidence>
<feature type="domain" description="TonB-dependent receptor plug" evidence="16">
    <location>
        <begin position="54"/>
        <end position="146"/>
    </location>
</feature>
<evidence type="ECO:0000256" key="13">
    <source>
        <dbReference type="SAM" id="MobiDB-lite"/>
    </source>
</evidence>
<feature type="region of interest" description="Disordered" evidence="13">
    <location>
        <begin position="21"/>
        <end position="57"/>
    </location>
</feature>
<keyword evidence="6 14" id="KW-0732">Signal</keyword>
<dbReference type="InterPro" id="IPR012910">
    <property type="entry name" value="Plug_dom"/>
</dbReference>
<comment type="subcellular location">
    <subcellularLocation>
        <location evidence="1 11">Cell outer membrane</location>
        <topology evidence="1 11">Multi-pass membrane protein</topology>
    </subcellularLocation>
</comment>
<dbReference type="Proteomes" id="UP001228044">
    <property type="component" value="Unassembled WGS sequence"/>
</dbReference>
<comment type="similarity">
    <text evidence="2 11 12">Belongs to the TonB-dependent receptor family.</text>
</comment>
<evidence type="ECO:0000256" key="1">
    <source>
        <dbReference type="ARBA" id="ARBA00004571"/>
    </source>
</evidence>
<evidence type="ECO:0000259" key="15">
    <source>
        <dbReference type="Pfam" id="PF00593"/>
    </source>
</evidence>
<evidence type="ECO:0000256" key="14">
    <source>
        <dbReference type="SAM" id="SignalP"/>
    </source>
</evidence>
<sequence length="736" mass="80441">MKLHPVAAACALLALSPAAFAQEGPPGEGGSRPGQRLERVEISSRPQSDTDLRRKSPVAKQVYGREEMDKFGDTNVADVLKRLPGVTVAGGAPRMRGLGAGYTQILINGDPAPPGFDLTQLDPAQVERIEVTKGPTADQSAQAVAGTINIILKDAPRVSQRDLRLGINYSAVRPTPNATFTFGERVGGLSMSIPLSAFEWRGLNEFGIAREMPGSDQQPSESVQHAKQAFWGHGLNSAPRLNWKISDEQSLALQGFLQKGYWNNRSTYVNEVISGNPSLDDDAYNHGTWQMLRGNVQWVNRFSESQRIELKGGLQDAKGTFDNQTYRDGATRRQSIGDNHDQSVTQAGKYAQALGEEHSLTLGWDLEWRQREETRTTTELGVPQLPEFDGQPFAARIGRQALFVQDEWEISPQWSAYLGLRGERIETTSEGNDSSGGSASVRNISTVVTPLLHLNYKLDPKGRDLIRASLTRSYKAPDLNQLIARPAISGMFPLTDANGQPQGNTELSPDRIGNANLKPELATGLDIAFEKYLSGGGMLSIGGFYRSVDNLIRNVTSMRTVDYAPVPRYVVQPLNFSKAKTAGLEFELKGRAGELMPSLFDPKTALNLRSALSLYKSRVEAVPGPDNRLDGQQPWSANAGFDYRFAGLPLTTGLSLAYTPGYLTQQTLSQSLNLSATRSLDMFAQWVFSRSLSLRLSANNLAPLDTRSQVLLSSGDNTLTERSGRTQFGAALEIKL</sequence>
<dbReference type="Pfam" id="PF00593">
    <property type="entry name" value="TonB_dep_Rec_b-barrel"/>
    <property type="match status" value="1"/>
</dbReference>
<evidence type="ECO:0000256" key="11">
    <source>
        <dbReference type="PROSITE-ProRule" id="PRU01360"/>
    </source>
</evidence>
<feature type="domain" description="TonB-dependent receptor-like beta-barrel" evidence="15">
    <location>
        <begin position="261"/>
        <end position="701"/>
    </location>
</feature>
<dbReference type="EMBL" id="JAUHHC010000006">
    <property type="protein sequence ID" value="MDN3922902.1"/>
    <property type="molecule type" value="Genomic_DNA"/>
</dbReference>
<dbReference type="InterPro" id="IPR036942">
    <property type="entry name" value="Beta-barrel_TonB_sf"/>
</dbReference>
<protein>
    <submittedName>
        <fullName evidence="17">TonB-dependent receptor</fullName>
    </submittedName>
</protein>
<dbReference type="InterPro" id="IPR039426">
    <property type="entry name" value="TonB-dep_rcpt-like"/>
</dbReference>
<evidence type="ECO:0000313" key="17">
    <source>
        <dbReference type="EMBL" id="MDN3922902.1"/>
    </source>
</evidence>
<gene>
    <name evidence="17" type="ORF">QWJ38_21630</name>
</gene>
<dbReference type="Pfam" id="PF07715">
    <property type="entry name" value="Plug"/>
    <property type="match status" value="1"/>
</dbReference>
<keyword evidence="7 12" id="KW-0798">TonB box</keyword>
<evidence type="ECO:0000256" key="2">
    <source>
        <dbReference type="ARBA" id="ARBA00009810"/>
    </source>
</evidence>
<proteinExistence type="inferred from homology"/>
<dbReference type="Gene3D" id="2.40.170.20">
    <property type="entry name" value="TonB-dependent receptor, beta-barrel domain"/>
    <property type="match status" value="1"/>
</dbReference>
<keyword evidence="9 17" id="KW-0675">Receptor</keyword>
<keyword evidence="3 11" id="KW-0813">Transport</keyword>
<dbReference type="RefSeq" id="WP_290361212.1">
    <property type="nucleotide sequence ID" value="NZ_JAUHHC010000006.1"/>
</dbReference>
<name>A0ABT8DZA9_9BURK</name>
<evidence type="ECO:0000256" key="8">
    <source>
        <dbReference type="ARBA" id="ARBA00023136"/>
    </source>
</evidence>
<dbReference type="SUPFAM" id="SSF56935">
    <property type="entry name" value="Porins"/>
    <property type="match status" value="1"/>
</dbReference>
<dbReference type="Gene3D" id="2.170.130.10">
    <property type="entry name" value="TonB-dependent receptor, plug domain"/>
    <property type="match status" value="1"/>
</dbReference>
<evidence type="ECO:0000256" key="10">
    <source>
        <dbReference type="ARBA" id="ARBA00023237"/>
    </source>
</evidence>
<feature type="signal peptide" evidence="14">
    <location>
        <begin position="1"/>
        <end position="21"/>
    </location>
</feature>
<comment type="caution">
    <text evidence="17">The sequence shown here is derived from an EMBL/GenBank/DDBJ whole genome shotgun (WGS) entry which is preliminary data.</text>
</comment>
<accession>A0ABT8DZA9</accession>